<evidence type="ECO:0000313" key="2">
    <source>
        <dbReference type="Proteomes" id="UP000828941"/>
    </source>
</evidence>
<accession>A0ACB9KPF8</accession>
<evidence type="ECO:0000313" key="1">
    <source>
        <dbReference type="EMBL" id="KAI4299177.1"/>
    </source>
</evidence>
<protein>
    <submittedName>
        <fullName evidence="1">Uncharacterized protein</fullName>
    </submittedName>
</protein>
<reference evidence="1 2" key="1">
    <citation type="journal article" date="2022" name="DNA Res.">
        <title>Chromosomal-level genome assembly of the orchid tree Bauhinia variegata (Leguminosae; Cercidoideae) supports the allotetraploid origin hypothesis of Bauhinia.</title>
        <authorList>
            <person name="Zhong Y."/>
            <person name="Chen Y."/>
            <person name="Zheng D."/>
            <person name="Pang J."/>
            <person name="Liu Y."/>
            <person name="Luo S."/>
            <person name="Meng S."/>
            <person name="Qian L."/>
            <person name="Wei D."/>
            <person name="Dai S."/>
            <person name="Zhou R."/>
        </authorList>
    </citation>
    <scope>NUCLEOTIDE SEQUENCE [LARGE SCALE GENOMIC DNA]</scope>
    <source>
        <strain evidence="1">BV-YZ2020</strain>
    </source>
</reference>
<proteinExistence type="predicted"/>
<dbReference type="Proteomes" id="UP000828941">
    <property type="component" value="Chromosome 13"/>
</dbReference>
<gene>
    <name evidence="1" type="ORF">L6164_032660</name>
</gene>
<keyword evidence="2" id="KW-1185">Reference proteome</keyword>
<dbReference type="EMBL" id="CM039438">
    <property type="protein sequence ID" value="KAI4299177.1"/>
    <property type="molecule type" value="Genomic_DNA"/>
</dbReference>
<sequence>MVVSDNGKHVAIFAFPAGSHVNVILNLALKLAQAAPNVRFSFFNTAKFNQTLSSNPHIPENIKAYDVADGIPEGHVLGHPAEAVNLFLQAGPQNLQKGIDFAVQETKERVTCIIADAFVASSLIVAQNLQVPWIALWAGHPCSLSAHMYTDSIRHRFADGKNRTLDFIPGLSNIFIEDLPGGVLRDGEEDSIFSRTLASMGEVLPQAKAVLMNFYEELAPSPCVDDLKSKMQSLFHLGFLSLSLPLPPRPPSDTDATGCLSWLDRQSTRSVAFLSFGTVIIPPPHELVAIAETLEESRIPFLWSLKDNFLGLLPKGFLERTSMRGKVVPWAPQMHVLGHDSVGVFVTHCGLNSVSESVLNEVPMIYRPLIGDNGINARIIEDVWRIGVRVEGGVFSKNGFVKSLKLVLLEKEGKKMRKNIQVVKKIVVDAAGPKGKAAQDFPTLVDLISSS</sequence>
<comment type="caution">
    <text evidence="1">The sequence shown here is derived from an EMBL/GenBank/DDBJ whole genome shotgun (WGS) entry which is preliminary data.</text>
</comment>
<name>A0ACB9KPF8_BAUVA</name>
<organism evidence="1 2">
    <name type="scientific">Bauhinia variegata</name>
    <name type="common">Purple orchid tree</name>
    <name type="synonym">Phanera variegata</name>
    <dbReference type="NCBI Taxonomy" id="167791"/>
    <lineage>
        <taxon>Eukaryota</taxon>
        <taxon>Viridiplantae</taxon>
        <taxon>Streptophyta</taxon>
        <taxon>Embryophyta</taxon>
        <taxon>Tracheophyta</taxon>
        <taxon>Spermatophyta</taxon>
        <taxon>Magnoliopsida</taxon>
        <taxon>eudicotyledons</taxon>
        <taxon>Gunneridae</taxon>
        <taxon>Pentapetalae</taxon>
        <taxon>rosids</taxon>
        <taxon>fabids</taxon>
        <taxon>Fabales</taxon>
        <taxon>Fabaceae</taxon>
        <taxon>Cercidoideae</taxon>
        <taxon>Cercideae</taxon>
        <taxon>Bauhiniinae</taxon>
        <taxon>Bauhinia</taxon>
    </lineage>
</organism>